<evidence type="ECO:0000256" key="5">
    <source>
        <dbReference type="ARBA" id="ARBA00023002"/>
    </source>
</evidence>
<keyword evidence="3 8" id="KW-0285">Flavoprotein</keyword>
<proteinExistence type="inferred from homology"/>
<dbReference type="PANTHER" id="PTHR22912">
    <property type="entry name" value="DISULFIDE OXIDOREDUCTASE"/>
    <property type="match status" value="1"/>
</dbReference>
<dbReference type="Proteomes" id="UP000693941">
    <property type="component" value="Chromosome"/>
</dbReference>
<protein>
    <submittedName>
        <fullName evidence="11">Dihydrolipoamide dehydrogenase</fullName>
        <ecNumber evidence="11">1.8.1.4</ecNumber>
    </submittedName>
</protein>
<dbReference type="PIRSF" id="PIRSF000350">
    <property type="entry name" value="Mercury_reductase_MerA"/>
    <property type="match status" value="1"/>
</dbReference>
<reference evidence="11" key="1">
    <citation type="journal article" date="2021" name="Environ. Microbiol.">
        <title>New insights into the diversity and evolution of the archaeal mobilome from three complete genomes of Saccharolobus shibatae.</title>
        <authorList>
            <person name="Medvedeva S."/>
            <person name="Brandt D."/>
            <person name="Cvirkaite-Krupovic V."/>
            <person name="Liu Y."/>
            <person name="Severinov K."/>
            <person name="Ishino S."/>
            <person name="Ishino Y."/>
            <person name="Prangishvili D."/>
            <person name="Kalinowski J."/>
            <person name="Krupovic M."/>
        </authorList>
    </citation>
    <scope>NUCLEOTIDE SEQUENCE</scope>
    <source>
        <strain evidence="11">BEU9</strain>
    </source>
</reference>
<evidence type="ECO:0000256" key="6">
    <source>
        <dbReference type="ARBA" id="ARBA00023157"/>
    </source>
</evidence>
<name>A0A8F5BWM9_9CREN</name>
<evidence type="ECO:0000256" key="2">
    <source>
        <dbReference type="ARBA" id="ARBA00007532"/>
    </source>
</evidence>
<evidence type="ECO:0000313" key="12">
    <source>
        <dbReference type="Proteomes" id="UP000693941"/>
    </source>
</evidence>
<sequence length="445" mass="49011">MKYDIVVIGGGTAGYVAGSILARKGKKVLVIEKEKFGGVCVNFGCVPSIFLFDVTFLLNRFKEIAYYLGLDGEIEYKDLLFSKRNEIINYLSNAGRRLIEDSGGETELGEAEIISRSEVKVNKRIVEFDKLIIATGSKPLIPNIDGIEDAISEDDAVNLNSIPSSMVIIGGGYAGVEIAQIYSRLGSQVTLLSRSEILPTFPEDVRSVVKDSLEFDGVNVVENTRIVKLRDGKVITEKGEIEGNVIVYATGRRPQLPKGIEKLGLEINECGIIVDKYKQIRDNVYAIGDVIDKERKTAHSAMFDALVASLHILKETTFIPPDNFKIPVVLYTDPQVGVIGDHKEAKKFSVFPFAATTRAIINGIKDGYVKIGINERNEIVFGEVIGDKAEDLINILTLVVNNRMRIESLALMPFVHPSLSEAIVNAAKGFFDLDVDRYKSKDGKT</sequence>
<keyword evidence="6" id="KW-1015">Disulfide bond</keyword>
<dbReference type="RefSeq" id="WP_218260791.1">
    <property type="nucleotide sequence ID" value="NZ_CP077715.1"/>
</dbReference>
<evidence type="ECO:0000256" key="4">
    <source>
        <dbReference type="ARBA" id="ARBA00022827"/>
    </source>
</evidence>
<dbReference type="GeneID" id="65560789"/>
<feature type="domain" description="Pyridine nucleotide-disulphide oxidoreductase dimerisation" evidence="9">
    <location>
        <begin position="326"/>
        <end position="427"/>
    </location>
</feature>
<dbReference type="EC" id="1.8.1.4" evidence="11"/>
<evidence type="ECO:0000259" key="9">
    <source>
        <dbReference type="Pfam" id="PF02852"/>
    </source>
</evidence>
<feature type="domain" description="FAD/NAD(P)-binding" evidence="10">
    <location>
        <begin position="3"/>
        <end position="303"/>
    </location>
</feature>
<evidence type="ECO:0000256" key="3">
    <source>
        <dbReference type="ARBA" id="ARBA00022630"/>
    </source>
</evidence>
<dbReference type="InterPro" id="IPR001100">
    <property type="entry name" value="Pyr_nuc-diS_OxRdtase"/>
</dbReference>
<keyword evidence="7 8" id="KW-0676">Redox-active center</keyword>
<gene>
    <name evidence="11" type="ORF">J5U21_02375</name>
</gene>
<dbReference type="InterPro" id="IPR004099">
    <property type="entry name" value="Pyr_nucl-diS_OxRdtase_dimer"/>
</dbReference>
<dbReference type="PROSITE" id="PS00076">
    <property type="entry name" value="PYRIDINE_REDOX_1"/>
    <property type="match status" value="1"/>
</dbReference>
<comment type="cofactor">
    <cofactor evidence="1">
        <name>FAD</name>
        <dbReference type="ChEBI" id="CHEBI:57692"/>
    </cofactor>
</comment>
<evidence type="ECO:0000256" key="1">
    <source>
        <dbReference type="ARBA" id="ARBA00001974"/>
    </source>
</evidence>
<dbReference type="Pfam" id="PF07992">
    <property type="entry name" value="Pyr_redox_2"/>
    <property type="match status" value="1"/>
</dbReference>
<dbReference type="InterPro" id="IPR023753">
    <property type="entry name" value="FAD/NAD-binding_dom"/>
</dbReference>
<dbReference type="InterPro" id="IPR050151">
    <property type="entry name" value="Class-I_Pyr_Nuc-Dis_Oxidored"/>
</dbReference>
<accession>A0A8F5BWM9</accession>
<comment type="similarity">
    <text evidence="2 8">Belongs to the class-I pyridine nucleotide-disulfide oxidoreductase family.</text>
</comment>
<keyword evidence="5 8" id="KW-0560">Oxidoreductase</keyword>
<keyword evidence="4 8" id="KW-0274">FAD</keyword>
<dbReference type="AlphaFoldDB" id="A0A8F5BWM9"/>
<evidence type="ECO:0000256" key="8">
    <source>
        <dbReference type="RuleBase" id="RU003691"/>
    </source>
</evidence>
<dbReference type="InterPro" id="IPR012999">
    <property type="entry name" value="Pyr_OxRdtase_I_AS"/>
</dbReference>
<evidence type="ECO:0000313" key="11">
    <source>
        <dbReference type="EMBL" id="QXJ32724.1"/>
    </source>
</evidence>
<dbReference type="GO" id="GO:0004148">
    <property type="term" value="F:dihydrolipoyl dehydrogenase (NADH) activity"/>
    <property type="evidence" value="ECO:0007669"/>
    <property type="project" value="UniProtKB-EC"/>
</dbReference>
<evidence type="ECO:0000256" key="7">
    <source>
        <dbReference type="ARBA" id="ARBA00023284"/>
    </source>
</evidence>
<dbReference type="GO" id="GO:0050660">
    <property type="term" value="F:flavin adenine dinucleotide binding"/>
    <property type="evidence" value="ECO:0007669"/>
    <property type="project" value="TreeGrafter"/>
</dbReference>
<dbReference type="GO" id="GO:0006103">
    <property type="term" value="P:2-oxoglutarate metabolic process"/>
    <property type="evidence" value="ECO:0007669"/>
    <property type="project" value="TreeGrafter"/>
</dbReference>
<organism evidence="11 12">
    <name type="scientific">Saccharolobus shibatae</name>
    <dbReference type="NCBI Taxonomy" id="2286"/>
    <lineage>
        <taxon>Archaea</taxon>
        <taxon>Thermoproteota</taxon>
        <taxon>Thermoprotei</taxon>
        <taxon>Sulfolobales</taxon>
        <taxon>Sulfolobaceae</taxon>
        <taxon>Saccharolobus</taxon>
    </lineage>
</organism>
<evidence type="ECO:0000259" key="10">
    <source>
        <dbReference type="Pfam" id="PF07992"/>
    </source>
</evidence>
<dbReference type="PANTHER" id="PTHR22912:SF151">
    <property type="entry name" value="DIHYDROLIPOYL DEHYDROGENASE, MITOCHONDRIAL"/>
    <property type="match status" value="1"/>
</dbReference>
<dbReference type="EMBL" id="CP077715">
    <property type="protein sequence ID" value="QXJ32724.1"/>
    <property type="molecule type" value="Genomic_DNA"/>
</dbReference>
<dbReference type="Pfam" id="PF02852">
    <property type="entry name" value="Pyr_redox_dim"/>
    <property type="match status" value="1"/>
</dbReference>